<accession>A0A9P5PNV1</accession>
<organism evidence="3 4">
    <name type="scientific">Rhodocollybia butyracea</name>
    <dbReference type="NCBI Taxonomy" id="206335"/>
    <lineage>
        <taxon>Eukaryota</taxon>
        <taxon>Fungi</taxon>
        <taxon>Dikarya</taxon>
        <taxon>Basidiomycota</taxon>
        <taxon>Agaricomycotina</taxon>
        <taxon>Agaricomycetes</taxon>
        <taxon>Agaricomycetidae</taxon>
        <taxon>Agaricales</taxon>
        <taxon>Marasmiineae</taxon>
        <taxon>Omphalotaceae</taxon>
        <taxon>Rhodocollybia</taxon>
    </lineage>
</organism>
<keyword evidence="4" id="KW-1185">Reference proteome</keyword>
<evidence type="ECO:0000256" key="1">
    <source>
        <dbReference type="SAM" id="MobiDB-lite"/>
    </source>
</evidence>
<evidence type="ECO:0000313" key="3">
    <source>
        <dbReference type="EMBL" id="KAF9066547.1"/>
    </source>
</evidence>
<feature type="compositionally biased region" description="Basic and acidic residues" evidence="1">
    <location>
        <begin position="28"/>
        <end position="53"/>
    </location>
</feature>
<reference evidence="3" key="1">
    <citation type="submission" date="2020-11" db="EMBL/GenBank/DDBJ databases">
        <authorList>
            <consortium name="DOE Joint Genome Institute"/>
            <person name="Ahrendt S."/>
            <person name="Riley R."/>
            <person name="Andreopoulos W."/>
            <person name="Labutti K."/>
            <person name="Pangilinan J."/>
            <person name="Ruiz-Duenas F.J."/>
            <person name="Barrasa J.M."/>
            <person name="Sanchez-Garcia M."/>
            <person name="Camarero S."/>
            <person name="Miyauchi S."/>
            <person name="Serrano A."/>
            <person name="Linde D."/>
            <person name="Babiker R."/>
            <person name="Drula E."/>
            <person name="Ayuso-Fernandez I."/>
            <person name="Pacheco R."/>
            <person name="Padilla G."/>
            <person name="Ferreira P."/>
            <person name="Barriuso J."/>
            <person name="Kellner H."/>
            <person name="Castanera R."/>
            <person name="Alfaro M."/>
            <person name="Ramirez L."/>
            <person name="Pisabarro A.G."/>
            <person name="Kuo A."/>
            <person name="Tritt A."/>
            <person name="Lipzen A."/>
            <person name="He G."/>
            <person name="Yan M."/>
            <person name="Ng V."/>
            <person name="Cullen D."/>
            <person name="Martin F."/>
            <person name="Rosso M.-N."/>
            <person name="Henrissat B."/>
            <person name="Hibbett D."/>
            <person name="Martinez A.T."/>
            <person name="Grigoriev I.V."/>
        </authorList>
    </citation>
    <scope>NUCLEOTIDE SEQUENCE</scope>
    <source>
        <strain evidence="3">AH 40177</strain>
    </source>
</reference>
<evidence type="ECO:0000256" key="2">
    <source>
        <dbReference type="SAM" id="SignalP"/>
    </source>
</evidence>
<feature type="region of interest" description="Disordered" evidence="1">
    <location>
        <begin position="25"/>
        <end position="57"/>
    </location>
</feature>
<dbReference type="AlphaFoldDB" id="A0A9P5PNV1"/>
<sequence length="113" mass="12675">MHLPSFIKVVSLSLLTAVTVVARPLQKNRGDKSSDNERVDGPRDVKEVTKEQNRGGSETVTQFVGGVELKRSFTCPSLMTQCTHFDQMFTVPVTCEQFADREPDLHEQPHGFK</sequence>
<protein>
    <submittedName>
        <fullName evidence="3">Uncharacterized protein</fullName>
    </submittedName>
</protein>
<dbReference type="Proteomes" id="UP000772434">
    <property type="component" value="Unassembled WGS sequence"/>
</dbReference>
<feature type="signal peptide" evidence="2">
    <location>
        <begin position="1"/>
        <end position="22"/>
    </location>
</feature>
<evidence type="ECO:0000313" key="4">
    <source>
        <dbReference type="Proteomes" id="UP000772434"/>
    </source>
</evidence>
<keyword evidence="2" id="KW-0732">Signal</keyword>
<proteinExistence type="predicted"/>
<dbReference type="EMBL" id="JADNRY010000086">
    <property type="protein sequence ID" value="KAF9066547.1"/>
    <property type="molecule type" value="Genomic_DNA"/>
</dbReference>
<comment type="caution">
    <text evidence="3">The sequence shown here is derived from an EMBL/GenBank/DDBJ whole genome shotgun (WGS) entry which is preliminary data.</text>
</comment>
<name>A0A9P5PNV1_9AGAR</name>
<feature type="chain" id="PRO_5040353811" evidence="2">
    <location>
        <begin position="23"/>
        <end position="113"/>
    </location>
</feature>
<gene>
    <name evidence="3" type="ORF">BDP27DRAFT_1404337</name>
</gene>